<gene>
    <name evidence="1" type="ORF">CSPHI_03185</name>
</gene>
<evidence type="ECO:0000313" key="2">
    <source>
        <dbReference type="Proteomes" id="UP000185469"/>
    </source>
</evidence>
<organism evidence="1 2">
    <name type="scientific">Corynebacterium sphenisci DSM 44792</name>
    <dbReference type="NCBI Taxonomy" id="1437874"/>
    <lineage>
        <taxon>Bacteria</taxon>
        <taxon>Bacillati</taxon>
        <taxon>Actinomycetota</taxon>
        <taxon>Actinomycetes</taxon>
        <taxon>Mycobacteriales</taxon>
        <taxon>Corynebacteriaceae</taxon>
        <taxon>Corynebacterium</taxon>
    </lineage>
</organism>
<evidence type="ECO:0000313" key="1">
    <source>
        <dbReference type="EMBL" id="APT90239.1"/>
    </source>
</evidence>
<dbReference type="EMBL" id="CP009248">
    <property type="protein sequence ID" value="APT90239.1"/>
    <property type="molecule type" value="Genomic_DNA"/>
</dbReference>
<name>A0A1L7CWJ1_9CORY</name>
<dbReference type="KEGG" id="csph:CSPHI_03185"/>
<keyword evidence="2" id="KW-1185">Reference proteome</keyword>
<proteinExistence type="predicted"/>
<dbReference type="AlphaFoldDB" id="A0A1L7CWJ1"/>
<reference evidence="1 2" key="1">
    <citation type="submission" date="2014-08" db="EMBL/GenBank/DDBJ databases">
        <title>Complete genome sequence of Corynebacterium sphenisci CECT 5990(T) (=DSM 44792(T)), isolated from healthy wild penguins.</title>
        <authorList>
            <person name="Ruckert C."/>
            <person name="Albersmeier A."/>
            <person name="Winkler A."/>
            <person name="Kalinowski J."/>
        </authorList>
    </citation>
    <scope>NUCLEOTIDE SEQUENCE [LARGE SCALE GENOMIC DNA]</scope>
    <source>
        <strain evidence="1 2">DSM 44792</strain>
    </source>
</reference>
<protein>
    <submittedName>
        <fullName evidence="1">Uncharacterized protein</fullName>
    </submittedName>
</protein>
<dbReference type="Proteomes" id="UP000185469">
    <property type="component" value="Chromosome"/>
</dbReference>
<sequence>MAGIGRIDALFQTLSGGSGYFGIIGFCKEFVSMSVDFGDPLRSHRCLRFGVAVNELLQVIFRGEGRLVPGVLSLLLRCHPRRISDLFKSILGRGKIKPNGSVEVFLPVPAGPDAGSDFQIFQEYGIYVPD</sequence>
<accession>A0A1L7CWJ1</accession>